<dbReference type="Gene3D" id="3.10.180.10">
    <property type="entry name" value="2,3-Dihydroxybiphenyl 1,2-Dioxygenase, domain 1"/>
    <property type="match status" value="1"/>
</dbReference>
<dbReference type="Proteomes" id="UP000782312">
    <property type="component" value="Unassembled WGS sequence"/>
</dbReference>
<proteinExistence type="predicted"/>
<protein>
    <submittedName>
        <fullName evidence="2">VOC family protein</fullName>
    </submittedName>
</protein>
<dbReference type="PROSITE" id="PS51819">
    <property type="entry name" value="VOC"/>
    <property type="match status" value="1"/>
</dbReference>
<reference evidence="2" key="1">
    <citation type="submission" date="2020-07" db="EMBL/GenBank/DDBJ databases">
        <title>Huge and variable diversity of episymbiotic CPR bacteria and DPANN archaea in groundwater ecosystems.</title>
        <authorList>
            <person name="He C.Y."/>
            <person name="Keren R."/>
            <person name="Whittaker M."/>
            <person name="Farag I.F."/>
            <person name="Doudna J."/>
            <person name="Cate J.H.D."/>
            <person name="Banfield J.F."/>
        </authorList>
    </citation>
    <scope>NUCLEOTIDE SEQUENCE</scope>
    <source>
        <strain evidence="2">NC_groundwater_763_Ag_S-0.2um_68_21</strain>
    </source>
</reference>
<comment type="caution">
    <text evidence="2">The sequence shown here is derived from an EMBL/GenBank/DDBJ whole genome shotgun (WGS) entry which is preliminary data.</text>
</comment>
<accession>A0A932MNT8</accession>
<sequence>MVKVDSLSHVGLWVRDLGRSVRWYEEMLGFVLTDRLGPLVQLPPERAGEPFTNAGKGALQQMAFEAESLDALHAAHEFLARKGVKILLPPMRQKQSPGWKFYFADPDGNKLEIYTGMKRVAPDYGRHYGKWPEGAA</sequence>
<name>A0A932MNT8_UNCTE</name>
<evidence type="ECO:0000313" key="3">
    <source>
        <dbReference type="Proteomes" id="UP000782312"/>
    </source>
</evidence>
<feature type="domain" description="VOC" evidence="1">
    <location>
        <begin position="6"/>
        <end position="116"/>
    </location>
</feature>
<dbReference type="InterPro" id="IPR029068">
    <property type="entry name" value="Glyas_Bleomycin-R_OHBP_Dase"/>
</dbReference>
<dbReference type="EMBL" id="JACPUR010000038">
    <property type="protein sequence ID" value="MBI3129070.1"/>
    <property type="molecule type" value="Genomic_DNA"/>
</dbReference>
<gene>
    <name evidence="2" type="ORF">HYZ11_15800</name>
</gene>
<dbReference type="Pfam" id="PF00903">
    <property type="entry name" value="Glyoxalase"/>
    <property type="match status" value="1"/>
</dbReference>
<dbReference type="SUPFAM" id="SSF54593">
    <property type="entry name" value="Glyoxalase/Bleomycin resistance protein/Dihydroxybiphenyl dioxygenase"/>
    <property type="match status" value="1"/>
</dbReference>
<dbReference type="InterPro" id="IPR004360">
    <property type="entry name" value="Glyas_Fos-R_dOase_dom"/>
</dbReference>
<dbReference type="AlphaFoldDB" id="A0A932MNT8"/>
<evidence type="ECO:0000259" key="1">
    <source>
        <dbReference type="PROSITE" id="PS51819"/>
    </source>
</evidence>
<evidence type="ECO:0000313" key="2">
    <source>
        <dbReference type="EMBL" id="MBI3129070.1"/>
    </source>
</evidence>
<dbReference type="InterPro" id="IPR037523">
    <property type="entry name" value="VOC_core"/>
</dbReference>
<organism evidence="2 3">
    <name type="scientific">Tectimicrobiota bacterium</name>
    <dbReference type="NCBI Taxonomy" id="2528274"/>
    <lineage>
        <taxon>Bacteria</taxon>
        <taxon>Pseudomonadati</taxon>
        <taxon>Nitrospinota/Tectimicrobiota group</taxon>
        <taxon>Candidatus Tectimicrobiota</taxon>
    </lineage>
</organism>